<evidence type="ECO:0000313" key="4">
    <source>
        <dbReference type="EMBL" id="OSD07157.1"/>
    </source>
</evidence>
<comment type="similarity">
    <text evidence="1 2">Belongs to the endosulfine family.</text>
</comment>
<sequence length="126" mass="13694">MLPAKRNKVDLSKLTEEEQKLFRLYGKLPTHKNVLTKMQKERKYFDSGDYALSKAGKAPQNTVGTAIPSPENIPHATSPPVHQSLSVSPTSSNINPTPAKESPLAENPKSDEEPAAAAEEEEEATA</sequence>
<name>A0A1Y2J1G6_TRAC3</name>
<dbReference type="Proteomes" id="UP000193067">
    <property type="component" value="Unassembled WGS sequence"/>
</dbReference>
<accession>A0A1Y2J1G6</accession>
<organism evidence="4 5">
    <name type="scientific">Trametes coccinea (strain BRFM310)</name>
    <name type="common">Pycnoporus coccineus</name>
    <dbReference type="NCBI Taxonomy" id="1353009"/>
    <lineage>
        <taxon>Eukaryota</taxon>
        <taxon>Fungi</taxon>
        <taxon>Dikarya</taxon>
        <taxon>Basidiomycota</taxon>
        <taxon>Agaricomycotina</taxon>
        <taxon>Agaricomycetes</taxon>
        <taxon>Polyporales</taxon>
        <taxon>Polyporaceae</taxon>
        <taxon>Trametes</taxon>
    </lineage>
</organism>
<gene>
    <name evidence="4" type="ORF">PYCCODRAFT_1358694</name>
</gene>
<evidence type="ECO:0000313" key="5">
    <source>
        <dbReference type="Proteomes" id="UP000193067"/>
    </source>
</evidence>
<dbReference type="Pfam" id="PF04667">
    <property type="entry name" value="Endosulfine"/>
    <property type="match status" value="1"/>
</dbReference>
<dbReference type="OrthoDB" id="5949865at2759"/>
<dbReference type="AlphaFoldDB" id="A0A1Y2J1G6"/>
<evidence type="ECO:0000256" key="1">
    <source>
        <dbReference type="ARBA" id="ARBA00010520"/>
    </source>
</evidence>
<dbReference type="InterPro" id="IPR006760">
    <property type="entry name" value="Endosulphine"/>
</dbReference>
<feature type="compositionally biased region" description="Polar residues" evidence="3">
    <location>
        <begin position="80"/>
        <end position="96"/>
    </location>
</feature>
<comment type="function">
    <text evidence="2">Plays an essential role in initiation of the G0 program by preventing the degradation of specific nutrient-regulated mRNAs via the 5'-3' mRNA decay pathway.</text>
</comment>
<reference evidence="4 5" key="1">
    <citation type="journal article" date="2015" name="Biotechnol. Biofuels">
        <title>Enhanced degradation of softwood versus hardwood by the white-rot fungus Pycnoporus coccineus.</title>
        <authorList>
            <person name="Couturier M."/>
            <person name="Navarro D."/>
            <person name="Chevret D."/>
            <person name="Henrissat B."/>
            <person name="Piumi F."/>
            <person name="Ruiz-Duenas F.J."/>
            <person name="Martinez A.T."/>
            <person name="Grigoriev I.V."/>
            <person name="Riley R."/>
            <person name="Lipzen A."/>
            <person name="Berrin J.G."/>
            <person name="Master E.R."/>
            <person name="Rosso M.N."/>
        </authorList>
    </citation>
    <scope>NUCLEOTIDE SEQUENCE [LARGE SCALE GENOMIC DNA]</scope>
    <source>
        <strain evidence="4 5">BRFM310</strain>
    </source>
</reference>
<dbReference type="GO" id="GO:0005737">
    <property type="term" value="C:cytoplasm"/>
    <property type="evidence" value="ECO:0007669"/>
    <property type="project" value="TreeGrafter"/>
</dbReference>
<dbReference type="PANTHER" id="PTHR10358:SF6">
    <property type="entry name" value="ENDOSULFINE, ISOFORM A"/>
    <property type="match status" value="1"/>
</dbReference>
<dbReference type="STRING" id="1353009.A0A1Y2J1G6"/>
<evidence type="ECO:0000256" key="3">
    <source>
        <dbReference type="SAM" id="MobiDB-lite"/>
    </source>
</evidence>
<dbReference type="GO" id="GO:0004864">
    <property type="term" value="F:protein phosphatase inhibitor activity"/>
    <property type="evidence" value="ECO:0007669"/>
    <property type="project" value="TreeGrafter"/>
</dbReference>
<dbReference type="PANTHER" id="PTHR10358">
    <property type="entry name" value="ENDOSULFINE"/>
    <property type="match status" value="1"/>
</dbReference>
<protein>
    <recommendedName>
        <fullName evidence="2">mRNA stability protein</fullName>
    </recommendedName>
</protein>
<evidence type="ECO:0000256" key="2">
    <source>
        <dbReference type="RuleBase" id="RU363120"/>
    </source>
</evidence>
<keyword evidence="5" id="KW-1185">Reference proteome</keyword>
<dbReference type="EMBL" id="KZ084088">
    <property type="protein sequence ID" value="OSD07157.1"/>
    <property type="molecule type" value="Genomic_DNA"/>
</dbReference>
<proteinExistence type="inferred from homology"/>
<feature type="region of interest" description="Disordered" evidence="3">
    <location>
        <begin position="54"/>
        <end position="126"/>
    </location>
</feature>